<dbReference type="AlphaFoldDB" id="A0A7J8DQR3"/>
<gene>
    <name evidence="1" type="ORF">HJG59_013914</name>
</gene>
<dbReference type="EMBL" id="JACASF010000017">
    <property type="protein sequence ID" value="KAF6425471.1"/>
    <property type="molecule type" value="Genomic_DNA"/>
</dbReference>
<sequence length="60" mass="6783">MYPVVDASYLMSSSPPQFRCLNCSASQVCPQDGPLYQKLKSSSSLFPWSQERRIIVLLQT</sequence>
<protein>
    <submittedName>
        <fullName evidence="1">Polycomb group ring finger 5</fullName>
    </submittedName>
</protein>
<evidence type="ECO:0000313" key="2">
    <source>
        <dbReference type="Proteomes" id="UP000550707"/>
    </source>
</evidence>
<proteinExistence type="predicted"/>
<keyword evidence="2" id="KW-1185">Reference proteome</keyword>
<evidence type="ECO:0000313" key="1">
    <source>
        <dbReference type="EMBL" id="KAF6425471.1"/>
    </source>
</evidence>
<name>A0A7J8DQR3_MOLMO</name>
<dbReference type="Proteomes" id="UP000550707">
    <property type="component" value="Unassembled WGS sequence"/>
</dbReference>
<accession>A0A7J8DQR3</accession>
<comment type="caution">
    <text evidence="1">The sequence shown here is derived from an EMBL/GenBank/DDBJ whole genome shotgun (WGS) entry which is preliminary data.</text>
</comment>
<reference evidence="1 2" key="1">
    <citation type="journal article" date="2020" name="Nature">
        <title>Six reference-quality genomes reveal evolution of bat adaptations.</title>
        <authorList>
            <person name="Jebb D."/>
            <person name="Huang Z."/>
            <person name="Pippel M."/>
            <person name="Hughes G.M."/>
            <person name="Lavrichenko K."/>
            <person name="Devanna P."/>
            <person name="Winkler S."/>
            <person name="Jermiin L.S."/>
            <person name="Skirmuntt E.C."/>
            <person name="Katzourakis A."/>
            <person name="Burkitt-Gray L."/>
            <person name="Ray D.A."/>
            <person name="Sullivan K.A.M."/>
            <person name="Roscito J.G."/>
            <person name="Kirilenko B.M."/>
            <person name="Davalos L.M."/>
            <person name="Corthals A.P."/>
            <person name="Power M.L."/>
            <person name="Jones G."/>
            <person name="Ransome R.D."/>
            <person name="Dechmann D.K.N."/>
            <person name="Locatelli A.G."/>
            <person name="Puechmaille S.J."/>
            <person name="Fedrigo O."/>
            <person name="Jarvis E.D."/>
            <person name="Hiller M."/>
            <person name="Vernes S.C."/>
            <person name="Myers E.W."/>
            <person name="Teeling E.C."/>
        </authorList>
    </citation>
    <scope>NUCLEOTIDE SEQUENCE [LARGE SCALE GENOMIC DNA]</scope>
    <source>
        <strain evidence="1">MMolMol1</strain>
        <tissue evidence="1">Muscle</tissue>
    </source>
</reference>
<organism evidence="1 2">
    <name type="scientific">Molossus molossus</name>
    <name type="common">Pallas' mastiff bat</name>
    <name type="synonym">Vespertilio molossus</name>
    <dbReference type="NCBI Taxonomy" id="27622"/>
    <lineage>
        <taxon>Eukaryota</taxon>
        <taxon>Metazoa</taxon>
        <taxon>Chordata</taxon>
        <taxon>Craniata</taxon>
        <taxon>Vertebrata</taxon>
        <taxon>Euteleostomi</taxon>
        <taxon>Mammalia</taxon>
        <taxon>Eutheria</taxon>
        <taxon>Laurasiatheria</taxon>
        <taxon>Chiroptera</taxon>
        <taxon>Yangochiroptera</taxon>
        <taxon>Molossidae</taxon>
        <taxon>Molossus</taxon>
    </lineage>
</organism>